<proteinExistence type="predicted"/>
<accession>A0A840NTQ5</accession>
<name>A0A840NTQ5_9HYPH</name>
<reference evidence="3 4" key="1">
    <citation type="submission" date="2020-08" db="EMBL/GenBank/DDBJ databases">
        <title>Genomic Encyclopedia of Type Strains, Phase IV (KMG-IV): sequencing the most valuable type-strain genomes for metagenomic binning, comparative biology and taxonomic classification.</title>
        <authorList>
            <person name="Goeker M."/>
        </authorList>
    </citation>
    <scope>NUCLEOTIDE SEQUENCE [LARGE SCALE GENOMIC DNA]</scope>
    <source>
        <strain evidence="3 4">DSM 28538</strain>
    </source>
</reference>
<dbReference type="Gene3D" id="3.90.550.10">
    <property type="entry name" value="Spore Coat Polysaccharide Biosynthesis Protein SpsA, Chain A"/>
    <property type="match status" value="1"/>
</dbReference>
<dbReference type="PANTHER" id="PTHR43197">
    <property type="entry name" value="UTP--GLUCOSE-1-PHOSPHATE URIDYLYLTRANSFERASE"/>
    <property type="match status" value="1"/>
</dbReference>
<dbReference type="InterPro" id="IPR029044">
    <property type="entry name" value="Nucleotide-diphossugar_trans"/>
</dbReference>
<keyword evidence="4" id="KW-1185">Reference proteome</keyword>
<dbReference type="PANTHER" id="PTHR43197:SF1">
    <property type="entry name" value="UTP--GLUCOSE-1-PHOSPHATE URIDYLYLTRANSFERASE"/>
    <property type="match status" value="1"/>
</dbReference>
<evidence type="ECO:0000256" key="2">
    <source>
        <dbReference type="ARBA" id="ARBA00022695"/>
    </source>
</evidence>
<evidence type="ECO:0000313" key="4">
    <source>
        <dbReference type="Proteomes" id="UP000561417"/>
    </source>
</evidence>
<protein>
    <submittedName>
        <fullName evidence="3">UTP-glucose-1-phosphate uridylyltransferase</fullName>
    </submittedName>
</protein>
<dbReference type="Proteomes" id="UP000561417">
    <property type="component" value="Unassembled WGS sequence"/>
</dbReference>
<dbReference type="AlphaFoldDB" id="A0A840NTQ5"/>
<dbReference type="GO" id="GO:0006011">
    <property type="term" value="P:UDP-alpha-D-glucose metabolic process"/>
    <property type="evidence" value="ECO:0007669"/>
    <property type="project" value="InterPro"/>
</dbReference>
<keyword evidence="2 3" id="KW-0548">Nucleotidyltransferase</keyword>
<dbReference type="SUPFAM" id="SSF53448">
    <property type="entry name" value="Nucleotide-diphospho-sugar transferases"/>
    <property type="match status" value="1"/>
</dbReference>
<dbReference type="EMBL" id="JACHIM010000002">
    <property type="protein sequence ID" value="MBB5073335.1"/>
    <property type="molecule type" value="Genomic_DNA"/>
</dbReference>
<dbReference type="GO" id="GO:0003983">
    <property type="term" value="F:UTP:glucose-1-phosphate uridylyltransferase activity"/>
    <property type="evidence" value="ECO:0007669"/>
    <property type="project" value="InterPro"/>
</dbReference>
<evidence type="ECO:0000313" key="3">
    <source>
        <dbReference type="EMBL" id="MBB5073335.1"/>
    </source>
</evidence>
<sequence>MSIYTAYSLSLVQFLPRGNKEPLGLGHTLLCACELVGNKPFALLLPDMLIQAKKRCLSEMINLYEETGGGNIIAVQGCNPEEAHKYGIVGQGKQIANGFKITKMVEKLTKGTVPSNLLY</sequence>
<dbReference type="InterPro" id="IPR005771">
    <property type="entry name" value="GalU_uridylyltTrfase_bac/arc"/>
</dbReference>
<keyword evidence="1 3" id="KW-0808">Transferase</keyword>
<comment type="caution">
    <text evidence="3">The sequence shown here is derived from an EMBL/GenBank/DDBJ whole genome shotgun (WGS) entry which is preliminary data.</text>
</comment>
<evidence type="ECO:0000256" key="1">
    <source>
        <dbReference type="ARBA" id="ARBA00022679"/>
    </source>
</evidence>
<gene>
    <name evidence="3" type="ORF">HNQ69_000456</name>
</gene>
<organism evidence="3 4">
    <name type="scientific">Bartonella callosciuri</name>
    <dbReference type="NCBI Taxonomy" id="686223"/>
    <lineage>
        <taxon>Bacteria</taxon>
        <taxon>Pseudomonadati</taxon>
        <taxon>Pseudomonadota</taxon>
        <taxon>Alphaproteobacteria</taxon>
        <taxon>Hyphomicrobiales</taxon>
        <taxon>Bartonellaceae</taxon>
        <taxon>Bartonella</taxon>
    </lineage>
</organism>